<dbReference type="Gene3D" id="2.40.170.20">
    <property type="entry name" value="TonB-dependent receptor, beta-barrel domain"/>
    <property type="match status" value="1"/>
</dbReference>
<keyword evidence="2 7" id="KW-0813">Transport</keyword>
<keyword evidence="3 7" id="KW-1134">Transmembrane beta strand</keyword>
<dbReference type="AlphaFoldDB" id="K6Z608"/>
<comment type="similarity">
    <text evidence="7">Belongs to the TonB-dependent receptor family.</text>
</comment>
<dbReference type="Proteomes" id="UP000006327">
    <property type="component" value="Unassembled WGS sequence"/>
</dbReference>
<evidence type="ECO:0008006" key="14">
    <source>
        <dbReference type="Google" id="ProtNLM"/>
    </source>
</evidence>
<sequence>MKNNNFKKTLIAGSLLAALYVTPTLAADNFSGSIKGHVIAGANATVTIKHNEKGIVRTVTADDKGEYSLRKLPVGEYTLTISKLGFEPEIIENLLVTLGGQELSSQLRTGSDVEVISVTGTRQALVDMSTSTSGIVITAQDMARLPIDTSFNSVVLLAPSANATSGSNFGRSPNIGGSSSAENGYYLNGVNITNIRTGLGVVDIPFAAVNQTAVLTGGIAPEFGNALGGIVNAVTKSGTNEFEFGVLLRHDNESLRSRHNDILNRDGSVSNNLSGDKSDFTRVSLTASGPIIKDTLFFYAMYAPQEDSYWNAGTSTVSVGKETSDRYMGKVDWYINDEHSLEFTYINFENEDEWDTHAYDIDKHQKLAQTGKGKATDGGSVAGIKYTGLLSDNVSLDVIAGRVTEIDESDADNDLPGVWSRWGSKTGQSISQHSSSTVTDSEFTRDQLRADLMWDLDEHQLKFGFDFYDTHVDYTSIQNGTGEGGTGSRGWWDLLVATEGNAAVVGVDAGENYIKQRIRNDFSDSHVKSQAFYVQDSWQATDNLVLNLGVRLENFSNELSTGSAYAEVKNQIAPRLQAMYDLTGDGSSKVFATFGRYFQPISANMNITQGGSRHDEHWYFAADQVDADGQAVLGADGSPSRGAQTGYLLAQDSALVSPTSVAHNDLDAMYSDEITLGFETEVFDGDMKASVRLIHRELKSSIEDADLGQVIGDWYEAQGLSRGGSWVVFNPGEGLNVKGDFNSDGNVDHIVLSAEEMGMPEPKREYAAMEFTLKGKATEDLFIDATYTWSHLWGNTAGLVNQNDNQADPGWTVSYDYAGLQDHATGNLPSDRRHVFKLNGYYNLTDDLVLGLVSSMSTGTPINYMGIHPGGVDSCAPGKPWADCPSRTERGNGSAFYDEDGNPRPRGSAGTTEFFTNMDMSLTYTMEMNGNPLQFKGIVYNLFNSDTAVGVNHTGTIGDGTVHNPNWRRATSLQSHRYVSLSVSYQF</sequence>
<reference evidence="12 13" key="1">
    <citation type="journal article" date="2017" name="Antonie Van Leeuwenhoek">
        <title>Rhizobium rhizosphaerae sp. nov., a novel species isolated from rice rhizosphere.</title>
        <authorList>
            <person name="Zhao J.J."/>
            <person name="Zhang J."/>
            <person name="Zhang R.J."/>
            <person name="Zhang C.W."/>
            <person name="Yin H.Q."/>
            <person name="Zhang X.X."/>
        </authorList>
    </citation>
    <scope>NUCLEOTIDE SEQUENCE [LARGE SCALE GENOMIC DNA]</scope>
    <source>
        <strain evidence="12 13">BSs20135</strain>
    </source>
</reference>
<feature type="signal peptide" evidence="9">
    <location>
        <begin position="1"/>
        <end position="26"/>
    </location>
</feature>
<dbReference type="InterPro" id="IPR057601">
    <property type="entry name" value="Oar-like_b-barrel"/>
</dbReference>
<evidence type="ECO:0000313" key="13">
    <source>
        <dbReference type="Proteomes" id="UP000006327"/>
    </source>
</evidence>
<feature type="domain" description="TonB-dependent receptor plug" evidence="10">
    <location>
        <begin position="129"/>
        <end position="230"/>
    </location>
</feature>
<keyword evidence="4 7" id="KW-0812">Transmembrane</keyword>
<dbReference type="InterPro" id="IPR037066">
    <property type="entry name" value="Plug_dom_sf"/>
</dbReference>
<dbReference type="Pfam" id="PF25183">
    <property type="entry name" value="OMP_b-brl_4"/>
    <property type="match status" value="2"/>
</dbReference>
<evidence type="ECO:0000256" key="1">
    <source>
        <dbReference type="ARBA" id="ARBA00004571"/>
    </source>
</evidence>
<keyword evidence="9" id="KW-0732">Signal</keyword>
<dbReference type="RefSeq" id="WP_007619099.1">
    <property type="nucleotide sequence ID" value="NZ_BAEO01000025.1"/>
</dbReference>
<dbReference type="InterPro" id="IPR012910">
    <property type="entry name" value="Plug_dom"/>
</dbReference>
<comment type="caution">
    <text evidence="12">The sequence shown here is derived from an EMBL/GenBank/DDBJ whole genome shotgun (WGS) entry which is preliminary data.</text>
</comment>
<dbReference type="EMBL" id="BAEO01000025">
    <property type="protein sequence ID" value="GAC18860.1"/>
    <property type="molecule type" value="Genomic_DNA"/>
</dbReference>
<evidence type="ECO:0000259" key="11">
    <source>
        <dbReference type="Pfam" id="PF25183"/>
    </source>
</evidence>
<organism evidence="12 13">
    <name type="scientific">Paraglaciecola arctica BSs20135</name>
    <dbReference type="NCBI Taxonomy" id="493475"/>
    <lineage>
        <taxon>Bacteria</taxon>
        <taxon>Pseudomonadati</taxon>
        <taxon>Pseudomonadota</taxon>
        <taxon>Gammaproteobacteria</taxon>
        <taxon>Alteromonadales</taxon>
        <taxon>Alteromonadaceae</taxon>
        <taxon>Paraglaciecola</taxon>
    </lineage>
</organism>
<evidence type="ECO:0000256" key="5">
    <source>
        <dbReference type="ARBA" id="ARBA00023136"/>
    </source>
</evidence>
<feature type="domain" description="TonB-dependent transporter Oar-like beta-barrel" evidence="11">
    <location>
        <begin position="319"/>
        <end position="556"/>
    </location>
</feature>
<dbReference type="OrthoDB" id="9768147at2"/>
<evidence type="ECO:0000256" key="9">
    <source>
        <dbReference type="SAM" id="SignalP"/>
    </source>
</evidence>
<evidence type="ECO:0000256" key="2">
    <source>
        <dbReference type="ARBA" id="ARBA00022448"/>
    </source>
</evidence>
<dbReference type="PANTHER" id="PTHR30069:SF46">
    <property type="entry name" value="OAR PROTEIN"/>
    <property type="match status" value="1"/>
</dbReference>
<dbReference type="STRING" id="493475.GARC_1893"/>
<dbReference type="Pfam" id="PF13620">
    <property type="entry name" value="CarboxypepD_reg"/>
    <property type="match status" value="1"/>
</dbReference>
<comment type="subcellular location">
    <subcellularLocation>
        <location evidence="1 7">Cell outer membrane</location>
        <topology evidence="1 7">Multi-pass membrane protein</topology>
    </subcellularLocation>
</comment>
<evidence type="ECO:0000256" key="6">
    <source>
        <dbReference type="ARBA" id="ARBA00023237"/>
    </source>
</evidence>
<feature type="region of interest" description="Disordered" evidence="8">
    <location>
        <begin position="890"/>
        <end position="911"/>
    </location>
</feature>
<dbReference type="Pfam" id="PF07715">
    <property type="entry name" value="Plug"/>
    <property type="match status" value="1"/>
</dbReference>
<dbReference type="InterPro" id="IPR039426">
    <property type="entry name" value="TonB-dep_rcpt-like"/>
</dbReference>
<dbReference type="Gene3D" id="2.60.40.1120">
    <property type="entry name" value="Carboxypeptidase-like, regulatory domain"/>
    <property type="match status" value="1"/>
</dbReference>
<keyword evidence="5 7" id="KW-0472">Membrane</keyword>
<evidence type="ECO:0000313" key="12">
    <source>
        <dbReference type="EMBL" id="GAC18860.1"/>
    </source>
</evidence>
<dbReference type="InterPro" id="IPR036942">
    <property type="entry name" value="Beta-barrel_TonB_sf"/>
</dbReference>
<dbReference type="Gene3D" id="2.170.130.10">
    <property type="entry name" value="TonB-dependent receptor, plug domain"/>
    <property type="match status" value="1"/>
</dbReference>
<dbReference type="SUPFAM" id="SSF49464">
    <property type="entry name" value="Carboxypeptidase regulatory domain-like"/>
    <property type="match status" value="1"/>
</dbReference>
<evidence type="ECO:0000256" key="7">
    <source>
        <dbReference type="PROSITE-ProRule" id="PRU01360"/>
    </source>
</evidence>
<dbReference type="GO" id="GO:0009279">
    <property type="term" value="C:cell outer membrane"/>
    <property type="evidence" value="ECO:0007669"/>
    <property type="project" value="UniProtKB-SubCell"/>
</dbReference>
<evidence type="ECO:0000256" key="8">
    <source>
        <dbReference type="SAM" id="MobiDB-lite"/>
    </source>
</evidence>
<dbReference type="GO" id="GO:0015344">
    <property type="term" value="F:siderophore uptake transmembrane transporter activity"/>
    <property type="evidence" value="ECO:0007669"/>
    <property type="project" value="TreeGrafter"/>
</dbReference>
<dbReference type="PROSITE" id="PS52016">
    <property type="entry name" value="TONB_DEPENDENT_REC_3"/>
    <property type="match status" value="1"/>
</dbReference>
<dbReference type="eggNOG" id="COG4771">
    <property type="taxonomic scope" value="Bacteria"/>
</dbReference>
<feature type="domain" description="TonB-dependent transporter Oar-like beta-barrel" evidence="11">
    <location>
        <begin position="563"/>
        <end position="945"/>
    </location>
</feature>
<evidence type="ECO:0000256" key="3">
    <source>
        <dbReference type="ARBA" id="ARBA00022452"/>
    </source>
</evidence>
<evidence type="ECO:0000259" key="10">
    <source>
        <dbReference type="Pfam" id="PF07715"/>
    </source>
</evidence>
<protein>
    <recommendedName>
        <fullName evidence="14">TonB-dependent receptor</fullName>
    </recommendedName>
</protein>
<keyword evidence="6 7" id="KW-0998">Cell outer membrane</keyword>
<dbReference type="InterPro" id="IPR008969">
    <property type="entry name" value="CarboxyPept-like_regulatory"/>
</dbReference>
<evidence type="ECO:0000256" key="4">
    <source>
        <dbReference type="ARBA" id="ARBA00022692"/>
    </source>
</evidence>
<keyword evidence="13" id="KW-1185">Reference proteome</keyword>
<gene>
    <name evidence="12" type="ORF">GARC_1893</name>
</gene>
<proteinExistence type="inferred from homology"/>
<feature type="chain" id="PRO_5003898061" description="TonB-dependent receptor" evidence="9">
    <location>
        <begin position="27"/>
        <end position="987"/>
    </location>
</feature>
<dbReference type="SUPFAM" id="SSF56935">
    <property type="entry name" value="Porins"/>
    <property type="match status" value="1"/>
</dbReference>
<dbReference type="GO" id="GO:0044718">
    <property type="term" value="P:siderophore transmembrane transport"/>
    <property type="evidence" value="ECO:0007669"/>
    <property type="project" value="TreeGrafter"/>
</dbReference>
<dbReference type="PANTHER" id="PTHR30069">
    <property type="entry name" value="TONB-DEPENDENT OUTER MEMBRANE RECEPTOR"/>
    <property type="match status" value="1"/>
</dbReference>
<accession>K6Z608</accession>
<name>K6Z608_9ALTE</name>